<dbReference type="Pfam" id="PF13545">
    <property type="entry name" value="HTH_Crp_2"/>
    <property type="match status" value="1"/>
</dbReference>
<name>A0A0W0VXH1_9GAMM</name>
<feature type="domain" description="HTH crp-type" evidence="4">
    <location>
        <begin position="145"/>
        <end position="217"/>
    </location>
</feature>
<comment type="caution">
    <text evidence="5">The sequence shown here is derived from an EMBL/GenBank/DDBJ whole genome shotgun (WGS) entry which is preliminary data.</text>
</comment>
<evidence type="ECO:0000256" key="2">
    <source>
        <dbReference type="ARBA" id="ARBA00023125"/>
    </source>
</evidence>
<dbReference type="Proteomes" id="UP000054908">
    <property type="component" value="Unassembled WGS sequence"/>
</dbReference>
<accession>A0A0W0VXH1</accession>
<gene>
    <name evidence="5" type="ORF">Lmac_2693</name>
</gene>
<dbReference type="RefSeq" id="WP_058453377.1">
    <property type="nucleotide sequence ID" value="NZ_CAAAIB010000001.1"/>
</dbReference>
<protein>
    <submittedName>
        <fullName evidence="5">Transcriptional regulator, crp family</fullName>
    </submittedName>
</protein>
<dbReference type="GO" id="GO:0005829">
    <property type="term" value="C:cytosol"/>
    <property type="evidence" value="ECO:0007669"/>
    <property type="project" value="TreeGrafter"/>
</dbReference>
<evidence type="ECO:0000313" key="5">
    <source>
        <dbReference type="EMBL" id="KTD24606.1"/>
    </source>
</evidence>
<dbReference type="OrthoDB" id="7643467at2"/>
<dbReference type="AlphaFoldDB" id="A0A0W0VXH1"/>
<evidence type="ECO:0000256" key="1">
    <source>
        <dbReference type="ARBA" id="ARBA00023015"/>
    </source>
</evidence>
<dbReference type="SMART" id="SM00419">
    <property type="entry name" value="HTH_CRP"/>
    <property type="match status" value="1"/>
</dbReference>
<keyword evidence="1" id="KW-0805">Transcription regulation</keyword>
<keyword evidence="6" id="KW-1185">Reference proteome</keyword>
<proteinExistence type="predicted"/>
<dbReference type="PANTHER" id="PTHR24567">
    <property type="entry name" value="CRP FAMILY TRANSCRIPTIONAL REGULATORY PROTEIN"/>
    <property type="match status" value="1"/>
</dbReference>
<dbReference type="CDD" id="cd00092">
    <property type="entry name" value="HTH_CRP"/>
    <property type="match status" value="1"/>
</dbReference>
<dbReference type="SUPFAM" id="SSF51206">
    <property type="entry name" value="cAMP-binding domain-like"/>
    <property type="match status" value="1"/>
</dbReference>
<dbReference type="PANTHER" id="PTHR24567:SF75">
    <property type="entry name" value="FUMARATE AND NITRATE REDUCTION REGULATORY PROTEIN"/>
    <property type="match status" value="1"/>
</dbReference>
<dbReference type="PATRIC" id="fig|466.6.peg.2872"/>
<dbReference type="EMBL" id="LNYL01000050">
    <property type="protein sequence ID" value="KTD24606.1"/>
    <property type="molecule type" value="Genomic_DNA"/>
</dbReference>
<dbReference type="InterPro" id="IPR014710">
    <property type="entry name" value="RmlC-like_jellyroll"/>
</dbReference>
<dbReference type="GO" id="GO:0003677">
    <property type="term" value="F:DNA binding"/>
    <property type="evidence" value="ECO:0007669"/>
    <property type="project" value="UniProtKB-KW"/>
</dbReference>
<keyword evidence="3" id="KW-0804">Transcription</keyword>
<dbReference type="InterPro" id="IPR000595">
    <property type="entry name" value="cNMP-bd_dom"/>
</dbReference>
<evidence type="ECO:0000313" key="6">
    <source>
        <dbReference type="Proteomes" id="UP000054908"/>
    </source>
</evidence>
<dbReference type="Gene3D" id="1.10.10.10">
    <property type="entry name" value="Winged helix-like DNA-binding domain superfamily/Winged helix DNA-binding domain"/>
    <property type="match status" value="1"/>
</dbReference>
<evidence type="ECO:0000259" key="4">
    <source>
        <dbReference type="PROSITE" id="PS51063"/>
    </source>
</evidence>
<dbReference type="InterPro" id="IPR018490">
    <property type="entry name" value="cNMP-bd_dom_sf"/>
</dbReference>
<evidence type="ECO:0000256" key="3">
    <source>
        <dbReference type="ARBA" id="ARBA00023163"/>
    </source>
</evidence>
<dbReference type="PROSITE" id="PS51063">
    <property type="entry name" value="HTH_CRP_2"/>
    <property type="match status" value="1"/>
</dbReference>
<dbReference type="Gene3D" id="2.60.120.10">
    <property type="entry name" value="Jelly Rolls"/>
    <property type="match status" value="1"/>
</dbReference>
<dbReference type="SUPFAM" id="SSF46785">
    <property type="entry name" value="Winged helix' DNA-binding domain"/>
    <property type="match status" value="1"/>
</dbReference>
<dbReference type="CDD" id="cd00038">
    <property type="entry name" value="CAP_ED"/>
    <property type="match status" value="1"/>
</dbReference>
<organism evidence="5 6">
    <name type="scientific">Legionella maceachernii</name>
    <dbReference type="NCBI Taxonomy" id="466"/>
    <lineage>
        <taxon>Bacteria</taxon>
        <taxon>Pseudomonadati</taxon>
        <taxon>Pseudomonadota</taxon>
        <taxon>Gammaproteobacteria</taxon>
        <taxon>Legionellales</taxon>
        <taxon>Legionellaceae</taxon>
        <taxon>Legionella</taxon>
    </lineage>
</organism>
<sequence length="222" mass="24877">MSTEIPSPLLDKRHACSACTLASFCPHQPKERLFQANEVVIRANSSMSNILIIKQGAAKSSQFLPTGKEQIINFYLPGEPIGFNALSERVHPHTVSALVDTIACEIPFQSLLSQSTHKPKLQLLLFNAINNFPRLEFNYHYSAAISPAQRLATFFINLANRLKQANLQYPFDLPMKQQDIANFLGTTPETISRLIAIFQKKKLIGLVKKKINFIDTDGLQLI</sequence>
<keyword evidence="2" id="KW-0238">DNA-binding</keyword>
<dbReference type="SMART" id="SM00100">
    <property type="entry name" value="cNMP"/>
    <property type="match status" value="1"/>
</dbReference>
<dbReference type="Pfam" id="PF00027">
    <property type="entry name" value="cNMP_binding"/>
    <property type="match status" value="1"/>
</dbReference>
<dbReference type="InterPro" id="IPR012318">
    <property type="entry name" value="HTH_CRP"/>
</dbReference>
<dbReference type="InterPro" id="IPR036390">
    <property type="entry name" value="WH_DNA-bd_sf"/>
</dbReference>
<dbReference type="GO" id="GO:0003700">
    <property type="term" value="F:DNA-binding transcription factor activity"/>
    <property type="evidence" value="ECO:0007669"/>
    <property type="project" value="TreeGrafter"/>
</dbReference>
<dbReference type="InterPro" id="IPR036388">
    <property type="entry name" value="WH-like_DNA-bd_sf"/>
</dbReference>
<dbReference type="STRING" id="466.Lmac_2693"/>
<dbReference type="InterPro" id="IPR050397">
    <property type="entry name" value="Env_Response_Regulators"/>
</dbReference>
<reference evidence="5 6" key="1">
    <citation type="submission" date="2015-11" db="EMBL/GenBank/DDBJ databases">
        <title>Genomic analysis of 38 Legionella species identifies large and diverse effector repertoires.</title>
        <authorList>
            <person name="Burstein D."/>
            <person name="Amaro F."/>
            <person name="Zusman T."/>
            <person name="Lifshitz Z."/>
            <person name="Cohen O."/>
            <person name="Gilbert J.A."/>
            <person name="Pupko T."/>
            <person name="Shuman H.A."/>
            <person name="Segal G."/>
        </authorList>
    </citation>
    <scope>NUCLEOTIDE SEQUENCE [LARGE SCALE GENOMIC DNA]</scope>
    <source>
        <strain evidence="5 6">PX-1-G2-E2</strain>
    </source>
</reference>
<dbReference type="PRINTS" id="PR00034">
    <property type="entry name" value="HTHCRP"/>
</dbReference>